<dbReference type="PANTHER" id="PTHR33732:SF9">
    <property type="entry name" value="REF_SRPP-LIKE PROTEIN OS05G0151300_LOC_OS05G05940"/>
    <property type="match status" value="1"/>
</dbReference>
<gene>
    <name evidence="2" type="ORF">GH714_003330</name>
</gene>
<dbReference type="Proteomes" id="UP000467840">
    <property type="component" value="Chromosome 9"/>
</dbReference>
<evidence type="ECO:0000313" key="2">
    <source>
        <dbReference type="EMBL" id="KAF2305248.1"/>
    </source>
</evidence>
<evidence type="ECO:0000313" key="3">
    <source>
        <dbReference type="Proteomes" id="UP000467840"/>
    </source>
</evidence>
<proteinExistence type="inferred from homology"/>
<evidence type="ECO:0000256" key="1">
    <source>
        <dbReference type="ARBA" id="ARBA00009737"/>
    </source>
</evidence>
<sequence>MAEGEDNQQGGEGLKYLGFVQDAAAYAVTTFSNVYLYAKDKSGPLQPGVDIIEGPVKNVAVPLYNRFSYIPNGALKFVDSTANKEEESLKYLDFVQAATLYARASFSKLYLFAKDKSGPFKPGVNTVESRFKNVVRPVYNKFQPVPNKVLKFADRRVDAYVTVLDRIVPPIVKRASIQAYSVAPGAASAVASYLPLHTKRLSKANEEKERLNNLEFVQAASIYAVTCFSKLYLFAKDKSGPLKPGVETVEVTIKSVVRPVYHNYRNVSNRTLKFVDSTVSTLAYSASRDAPRATLAVASSVYNTGLKANEQEEKLKYLEFVQATTDNAVTALSNIYLYAKDNSGPLKPGVETIEGVAKTVVIPASKIPTEAIKFADRAVDASFTTLQNIVPSVLKQLPTQACDTSVKESAE</sequence>
<protein>
    <submittedName>
        <fullName evidence="2">Uncharacterized protein</fullName>
    </submittedName>
</protein>
<organism evidence="2 3">
    <name type="scientific">Hevea brasiliensis</name>
    <name type="common">Para rubber tree</name>
    <name type="synonym">Siphonia brasiliensis</name>
    <dbReference type="NCBI Taxonomy" id="3981"/>
    <lineage>
        <taxon>Eukaryota</taxon>
        <taxon>Viridiplantae</taxon>
        <taxon>Streptophyta</taxon>
        <taxon>Embryophyta</taxon>
        <taxon>Tracheophyta</taxon>
        <taxon>Spermatophyta</taxon>
        <taxon>Magnoliopsida</taxon>
        <taxon>eudicotyledons</taxon>
        <taxon>Gunneridae</taxon>
        <taxon>Pentapetalae</taxon>
        <taxon>rosids</taxon>
        <taxon>fabids</taxon>
        <taxon>Malpighiales</taxon>
        <taxon>Euphorbiaceae</taxon>
        <taxon>Crotonoideae</taxon>
        <taxon>Micrandreae</taxon>
        <taxon>Hevea</taxon>
    </lineage>
</organism>
<keyword evidence="3" id="KW-1185">Reference proteome</keyword>
<comment type="caution">
    <text evidence="2">The sequence shown here is derived from an EMBL/GenBank/DDBJ whole genome shotgun (WGS) entry which is preliminary data.</text>
</comment>
<dbReference type="PANTHER" id="PTHR33732">
    <property type="entry name" value="REF/SRPP-LIKE PROTEIN OS05G0151300/LOC_OS05G05940"/>
    <property type="match status" value="1"/>
</dbReference>
<dbReference type="Pfam" id="PF05755">
    <property type="entry name" value="REF"/>
    <property type="match status" value="4"/>
</dbReference>
<dbReference type="InterPro" id="IPR008802">
    <property type="entry name" value="REF"/>
</dbReference>
<reference evidence="2 3" key="1">
    <citation type="journal article" date="2020" name="Mol. Plant">
        <title>The Chromosome-Based Rubber Tree Genome Provides New Insights into Spurge Genome Evolution and Rubber Biosynthesis.</title>
        <authorList>
            <person name="Liu J."/>
            <person name="Shi C."/>
            <person name="Shi C.C."/>
            <person name="Li W."/>
            <person name="Zhang Q.J."/>
            <person name="Zhang Y."/>
            <person name="Li K."/>
            <person name="Lu H.F."/>
            <person name="Shi C."/>
            <person name="Zhu S.T."/>
            <person name="Xiao Z.Y."/>
            <person name="Nan H."/>
            <person name="Yue Y."/>
            <person name="Zhu X.G."/>
            <person name="Wu Y."/>
            <person name="Hong X.N."/>
            <person name="Fan G.Y."/>
            <person name="Tong Y."/>
            <person name="Zhang D."/>
            <person name="Mao C.L."/>
            <person name="Liu Y.L."/>
            <person name="Hao S.J."/>
            <person name="Liu W.Q."/>
            <person name="Lv M.Q."/>
            <person name="Zhang H.B."/>
            <person name="Liu Y."/>
            <person name="Hu-Tang G.R."/>
            <person name="Wang J.P."/>
            <person name="Wang J.H."/>
            <person name="Sun Y.H."/>
            <person name="Ni S.B."/>
            <person name="Chen W.B."/>
            <person name="Zhang X.C."/>
            <person name="Jiao Y.N."/>
            <person name="Eichler E.E."/>
            <person name="Li G.H."/>
            <person name="Liu X."/>
            <person name="Gao L.Z."/>
        </authorList>
    </citation>
    <scope>NUCLEOTIDE SEQUENCE [LARGE SCALE GENOMIC DNA]</scope>
    <source>
        <strain evidence="3">cv. GT1</strain>
        <tissue evidence="2">Leaf</tissue>
    </source>
</reference>
<dbReference type="EMBL" id="JAAGAX010000008">
    <property type="protein sequence ID" value="KAF2305248.1"/>
    <property type="molecule type" value="Genomic_DNA"/>
</dbReference>
<accession>A0A6A6LYD7</accession>
<comment type="similarity">
    <text evidence="1">Belongs to the REF/SRPP family.</text>
</comment>
<name>A0A6A6LYD7_HEVBR</name>
<dbReference type="AlphaFoldDB" id="A0A6A6LYD7"/>